<evidence type="ECO:0000259" key="5">
    <source>
        <dbReference type="PROSITE" id="PS51296"/>
    </source>
</evidence>
<evidence type="ECO:0000256" key="4">
    <source>
        <dbReference type="ARBA" id="ARBA00023014"/>
    </source>
</evidence>
<dbReference type="InterPro" id="IPR017941">
    <property type="entry name" value="Rieske_2Fe-2S"/>
</dbReference>
<accession>A0A8J7L641</accession>
<evidence type="ECO:0000256" key="2">
    <source>
        <dbReference type="ARBA" id="ARBA00022723"/>
    </source>
</evidence>
<keyword evidence="2" id="KW-0479">Metal-binding</keyword>
<comment type="caution">
    <text evidence="6">The sequence shown here is derived from an EMBL/GenBank/DDBJ whole genome shotgun (WGS) entry which is preliminary data.</text>
</comment>
<dbReference type="EMBL" id="JAECZC010000001">
    <property type="protein sequence ID" value="MBH8560710.1"/>
    <property type="molecule type" value="Genomic_DNA"/>
</dbReference>
<dbReference type="GO" id="GO:0046872">
    <property type="term" value="F:metal ion binding"/>
    <property type="evidence" value="ECO:0007669"/>
    <property type="project" value="UniProtKB-KW"/>
</dbReference>
<dbReference type="GO" id="GO:0004497">
    <property type="term" value="F:monooxygenase activity"/>
    <property type="evidence" value="ECO:0007669"/>
    <property type="project" value="UniProtKB-ARBA"/>
</dbReference>
<reference evidence="6 7" key="1">
    <citation type="journal article" date="2021" name="Int. J. Syst. Evol. Microbiol.">
        <title>Amazonocrinis nigriterrae gen. nov., sp. nov., Atlanticothrix silvestris gen. nov., sp. nov. and Dendronalium phyllosphericum gen. nov., sp. nov., nostocacean cyanobacteria from Brazilian environments.</title>
        <authorList>
            <person name="Alvarenga D.O."/>
            <person name="Andreote A.P.D."/>
            <person name="Branco L.H.Z."/>
            <person name="Delbaje E."/>
            <person name="Cruz R.B."/>
            <person name="Varani A.M."/>
            <person name="Fiore M.F."/>
        </authorList>
    </citation>
    <scope>NUCLEOTIDE SEQUENCE [LARGE SCALE GENOMIC DNA]</scope>
    <source>
        <strain evidence="6 7">CENA67</strain>
    </source>
</reference>
<name>A0A8J7L641_9NOST</name>
<keyword evidence="3" id="KW-0408">Iron</keyword>
<dbReference type="GO" id="GO:0016705">
    <property type="term" value="F:oxidoreductase activity, acting on paired donors, with incorporation or reduction of molecular oxygen"/>
    <property type="evidence" value="ECO:0007669"/>
    <property type="project" value="UniProtKB-ARBA"/>
</dbReference>
<evidence type="ECO:0000256" key="3">
    <source>
        <dbReference type="ARBA" id="ARBA00023004"/>
    </source>
</evidence>
<feature type="domain" description="Rieske" evidence="5">
    <location>
        <begin position="1"/>
        <end position="61"/>
    </location>
</feature>
<dbReference type="RefSeq" id="WP_198122769.1">
    <property type="nucleotide sequence ID" value="NZ_JAECZC010000001.1"/>
</dbReference>
<keyword evidence="4" id="KW-0411">Iron-sulfur</keyword>
<organism evidence="6 7">
    <name type="scientific">Amazonocrinis nigriterrae CENA67</name>
    <dbReference type="NCBI Taxonomy" id="2794033"/>
    <lineage>
        <taxon>Bacteria</taxon>
        <taxon>Bacillati</taxon>
        <taxon>Cyanobacteriota</taxon>
        <taxon>Cyanophyceae</taxon>
        <taxon>Nostocales</taxon>
        <taxon>Nostocaceae</taxon>
        <taxon>Amazonocrinis</taxon>
        <taxon>Amazonocrinis nigriterrae</taxon>
    </lineage>
</organism>
<evidence type="ECO:0000313" key="6">
    <source>
        <dbReference type="EMBL" id="MBH8560710.1"/>
    </source>
</evidence>
<dbReference type="AlphaFoldDB" id="A0A8J7L641"/>
<dbReference type="GO" id="GO:0051537">
    <property type="term" value="F:2 iron, 2 sulfur cluster binding"/>
    <property type="evidence" value="ECO:0007669"/>
    <property type="project" value="UniProtKB-KW"/>
</dbReference>
<dbReference type="Pfam" id="PF00355">
    <property type="entry name" value="Rieske"/>
    <property type="match status" value="1"/>
</dbReference>
<proteinExistence type="predicted"/>
<dbReference type="SUPFAM" id="SSF50022">
    <property type="entry name" value="ISP domain"/>
    <property type="match status" value="1"/>
</dbReference>
<evidence type="ECO:0000256" key="1">
    <source>
        <dbReference type="ARBA" id="ARBA00022714"/>
    </source>
</evidence>
<dbReference type="PROSITE" id="PS51296">
    <property type="entry name" value="RIESKE"/>
    <property type="match status" value="1"/>
</dbReference>
<dbReference type="Proteomes" id="UP000632766">
    <property type="component" value="Unassembled WGS sequence"/>
</dbReference>
<keyword evidence="1" id="KW-0001">2Fe-2S</keyword>
<dbReference type="Gene3D" id="2.102.10.10">
    <property type="entry name" value="Rieske [2Fe-2S] iron-sulphur domain"/>
    <property type="match status" value="1"/>
</dbReference>
<evidence type="ECO:0000313" key="7">
    <source>
        <dbReference type="Proteomes" id="UP000632766"/>
    </source>
</evidence>
<protein>
    <submittedName>
        <fullName evidence="6">Rieske 2Fe-2S domain-containing protein</fullName>
    </submittedName>
</protein>
<sequence>MSVIKFDPHLSNFLIHGDRRFFLISLDNSTFLVTDNCPHRGGPLHLGNFDCQKNTIICPWHDLVVSIHHLQKSAVPLVWRNDIAVAVLSEAKSK</sequence>
<keyword evidence="7" id="KW-1185">Reference proteome</keyword>
<gene>
    <name evidence="6" type="ORF">I8748_00545</name>
</gene>
<dbReference type="InterPro" id="IPR036922">
    <property type="entry name" value="Rieske_2Fe-2S_sf"/>
</dbReference>